<dbReference type="Proteomes" id="UP000758701">
    <property type="component" value="Unassembled WGS sequence"/>
</dbReference>
<evidence type="ECO:0000313" key="2">
    <source>
        <dbReference type="Proteomes" id="UP000758701"/>
    </source>
</evidence>
<name>A0ABS7W537_STROV</name>
<keyword evidence="2" id="KW-1185">Reference proteome</keyword>
<dbReference type="EMBL" id="JAHSTP010000006">
    <property type="protein sequence ID" value="MBZ6153081.1"/>
    <property type="molecule type" value="Genomic_DNA"/>
</dbReference>
<proteinExistence type="predicted"/>
<comment type="caution">
    <text evidence="1">The sequence shown here is derived from an EMBL/GenBank/DDBJ whole genome shotgun (WGS) entry which is preliminary data.</text>
</comment>
<accession>A0ABS7W537</accession>
<gene>
    <name evidence="1" type="ORF">KVH32_18225</name>
</gene>
<organism evidence="1 2">
    <name type="scientific">Streptomyces olivaceus</name>
    <dbReference type="NCBI Taxonomy" id="47716"/>
    <lineage>
        <taxon>Bacteria</taxon>
        <taxon>Bacillati</taxon>
        <taxon>Actinomycetota</taxon>
        <taxon>Actinomycetes</taxon>
        <taxon>Kitasatosporales</taxon>
        <taxon>Streptomycetaceae</taxon>
        <taxon>Streptomyces</taxon>
    </lineage>
</organism>
<evidence type="ECO:0000313" key="1">
    <source>
        <dbReference type="EMBL" id="MBZ6153081.1"/>
    </source>
</evidence>
<dbReference type="RefSeq" id="WP_037768730.1">
    <property type="nucleotide sequence ID" value="NZ_BNEF01000005.1"/>
</dbReference>
<protein>
    <submittedName>
        <fullName evidence="1">Uncharacterized protein</fullName>
    </submittedName>
</protein>
<sequence length="70" mass="7663">MARRPVVVGRPSPGGGRRVRADGEILGLAHGLRDVAEFLRRAGLEDVDVETSELIEWRGGGPEVWSVRSR</sequence>
<reference evidence="1 2" key="1">
    <citation type="submission" date="2021-06" db="EMBL/GenBank/DDBJ databases">
        <title>Ecological speciation of a Streptomyces species isolated from different habitats and geographic origins.</title>
        <authorList>
            <person name="Wang J."/>
        </authorList>
    </citation>
    <scope>NUCLEOTIDE SEQUENCE [LARGE SCALE GENOMIC DNA]</scope>
    <source>
        <strain evidence="1 2">FXJ8.012</strain>
    </source>
</reference>